<keyword evidence="2" id="KW-1185">Reference proteome</keyword>
<accession>A0A5C4TF14</accession>
<evidence type="ECO:0000313" key="1">
    <source>
        <dbReference type="EMBL" id="TNJ67019.1"/>
    </source>
</evidence>
<evidence type="ECO:0000313" key="2">
    <source>
        <dbReference type="Proteomes" id="UP000307943"/>
    </source>
</evidence>
<dbReference type="EMBL" id="VDCQ01000007">
    <property type="protein sequence ID" value="TNJ67019.1"/>
    <property type="molecule type" value="Genomic_DNA"/>
</dbReference>
<dbReference type="OrthoDB" id="188271at2"/>
<dbReference type="AlphaFoldDB" id="A0A5C4TF14"/>
<sequence>MVGTDALPDSFLLQCYRYYESLGIAVRWAEPTEESPFYSMIVRFDDIGERGTTVDLELCFIPGMELLAQEGVYILQSFAALAEGVSPDKAAELLHAAAYINMQLPLGAFGLYADSGTLYFKHNTMLHRAWLTEETSVNGVDRQNGLVLHQLYQYAEPLIDVAEGRKTAEEVLRDALV</sequence>
<organism evidence="1 2">
    <name type="scientific">Paenibacillus hemerocallicola</name>
    <dbReference type="NCBI Taxonomy" id="1172614"/>
    <lineage>
        <taxon>Bacteria</taxon>
        <taxon>Bacillati</taxon>
        <taxon>Bacillota</taxon>
        <taxon>Bacilli</taxon>
        <taxon>Bacillales</taxon>
        <taxon>Paenibacillaceae</taxon>
        <taxon>Paenibacillus</taxon>
    </lineage>
</organism>
<dbReference type="RefSeq" id="WP_139601504.1">
    <property type="nucleotide sequence ID" value="NZ_VDCQ01000007.1"/>
</dbReference>
<gene>
    <name evidence="1" type="ORF">FE784_07415</name>
</gene>
<reference evidence="1 2" key="1">
    <citation type="submission" date="2019-05" db="EMBL/GenBank/DDBJ databases">
        <title>We sequenced the genome of Paenibacillus hemerocallicola KCTC 33185 for further insight into its adaptation and study the phylogeny of Paenibacillus.</title>
        <authorList>
            <person name="Narsing Rao M.P."/>
        </authorList>
    </citation>
    <scope>NUCLEOTIDE SEQUENCE [LARGE SCALE GENOMIC DNA]</scope>
    <source>
        <strain evidence="1 2">KCTC 33185</strain>
    </source>
</reference>
<name>A0A5C4TF14_9BACL</name>
<comment type="caution">
    <text evidence="1">The sequence shown here is derived from an EMBL/GenBank/DDBJ whole genome shotgun (WGS) entry which is preliminary data.</text>
</comment>
<proteinExistence type="predicted"/>
<protein>
    <submittedName>
        <fullName evidence="1">Uncharacterized protein</fullName>
    </submittedName>
</protein>
<dbReference type="Proteomes" id="UP000307943">
    <property type="component" value="Unassembled WGS sequence"/>
</dbReference>